<reference evidence="1" key="1">
    <citation type="submission" date="2023-03" db="EMBL/GenBank/DDBJ databases">
        <title>Massive genome expansion in bonnet fungi (Mycena s.s.) driven by repeated elements and novel gene families across ecological guilds.</title>
        <authorList>
            <consortium name="Lawrence Berkeley National Laboratory"/>
            <person name="Harder C.B."/>
            <person name="Miyauchi S."/>
            <person name="Viragh M."/>
            <person name="Kuo A."/>
            <person name="Thoen E."/>
            <person name="Andreopoulos B."/>
            <person name="Lu D."/>
            <person name="Skrede I."/>
            <person name="Drula E."/>
            <person name="Henrissat B."/>
            <person name="Morin E."/>
            <person name="Kohler A."/>
            <person name="Barry K."/>
            <person name="LaButti K."/>
            <person name="Morin E."/>
            <person name="Salamov A."/>
            <person name="Lipzen A."/>
            <person name="Mereny Z."/>
            <person name="Hegedus B."/>
            <person name="Baldrian P."/>
            <person name="Stursova M."/>
            <person name="Weitz H."/>
            <person name="Taylor A."/>
            <person name="Grigoriev I.V."/>
            <person name="Nagy L.G."/>
            <person name="Martin F."/>
            <person name="Kauserud H."/>
        </authorList>
    </citation>
    <scope>NUCLEOTIDE SEQUENCE</scope>
    <source>
        <strain evidence="1">9284</strain>
    </source>
</reference>
<name>A0AAD7FBS2_9AGAR</name>
<sequence>MPAHIRETRELEWAARLKHDVVDRRSSMRGGSRPVNGTVIGCQTDVRSRSASDSPSAEILITRRPAEVRYIPKVPLLYARGTLFYLPFINSSSPAVGLEGGMLYDVLDSPESGSAAGSGLGSAIVDAVQLNMTCGYFADPVVNSTAGTITILGLDYIPAYTDIGTISTLQYVPDDNSVPANFSADNVIGSPFMSSALFYSTVPISDSAGNTGPLVDISGIQGLDGVAKIQIFGCSLGLVNGSVTVDSKSQVLSNQRVFGQKDSSVWSPFQETGSKAAPADPYEAVVDDWESWYISMPVSSIAEIFDPDPTITVAEMFFIERFNLLNSTTSSVTLHQFEDALAELVASMYWTRQ</sequence>
<dbReference type="Proteomes" id="UP001221142">
    <property type="component" value="Unassembled WGS sequence"/>
</dbReference>
<proteinExistence type="predicted"/>
<dbReference type="AlphaFoldDB" id="A0AAD7FBS2"/>
<comment type="caution">
    <text evidence="1">The sequence shown here is derived from an EMBL/GenBank/DDBJ whole genome shotgun (WGS) entry which is preliminary data.</text>
</comment>
<evidence type="ECO:0000313" key="2">
    <source>
        <dbReference type="Proteomes" id="UP001221142"/>
    </source>
</evidence>
<evidence type="ECO:0000313" key="1">
    <source>
        <dbReference type="EMBL" id="KAJ7614485.1"/>
    </source>
</evidence>
<organism evidence="1 2">
    <name type="scientific">Roridomyces roridus</name>
    <dbReference type="NCBI Taxonomy" id="1738132"/>
    <lineage>
        <taxon>Eukaryota</taxon>
        <taxon>Fungi</taxon>
        <taxon>Dikarya</taxon>
        <taxon>Basidiomycota</taxon>
        <taxon>Agaricomycotina</taxon>
        <taxon>Agaricomycetes</taxon>
        <taxon>Agaricomycetidae</taxon>
        <taxon>Agaricales</taxon>
        <taxon>Marasmiineae</taxon>
        <taxon>Mycenaceae</taxon>
        <taxon>Roridomyces</taxon>
    </lineage>
</organism>
<protein>
    <submittedName>
        <fullName evidence="1">Uncharacterized protein</fullName>
    </submittedName>
</protein>
<accession>A0AAD7FBS2</accession>
<gene>
    <name evidence="1" type="ORF">FB45DRAFT_874013</name>
</gene>
<keyword evidence="2" id="KW-1185">Reference proteome</keyword>
<dbReference type="EMBL" id="JARKIF010000026">
    <property type="protein sequence ID" value="KAJ7614485.1"/>
    <property type="molecule type" value="Genomic_DNA"/>
</dbReference>